<dbReference type="AlphaFoldDB" id="A0A7Z1SAV7"/>
<evidence type="ECO:0000256" key="1">
    <source>
        <dbReference type="SAM" id="MobiDB-lite"/>
    </source>
</evidence>
<proteinExistence type="predicted"/>
<reference evidence="2 3" key="1">
    <citation type="submission" date="2017-11" db="EMBL/GenBank/DDBJ databases">
        <authorList>
            <person name="Founou R.C."/>
            <person name="Founou L."/>
            <person name="Allam M."/>
            <person name="Ismail A."/>
            <person name="Essack S.Y."/>
        </authorList>
    </citation>
    <scope>NUCLEOTIDE SEQUENCE [LARGE SCALE GENOMIC DNA]</scope>
    <source>
        <strain evidence="2 3">G811N2B1</strain>
    </source>
</reference>
<comment type="caution">
    <text evidence="2">The sequence shown here is derived from an EMBL/GenBank/DDBJ whole genome shotgun (WGS) entry which is preliminary data.</text>
</comment>
<organism evidence="2 3">
    <name type="scientific">Staphylococcus haemolyticus</name>
    <dbReference type="NCBI Taxonomy" id="1283"/>
    <lineage>
        <taxon>Bacteria</taxon>
        <taxon>Bacillati</taxon>
        <taxon>Bacillota</taxon>
        <taxon>Bacilli</taxon>
        <taxon>Bacillales</taxon>
        <taxon>Staphylococcaceae</taxon>
        <taxon>Staphylococcus</taxon>
    </lineage>
</organism>
<feature type="region of interest" description="Disordered" evidence="1">
    <location>
        <begin position="56"/>
        <end position="87"/>
    </location>
</feature>
<accession>A0A7Z1SAV7</accession>
<feature type="compositionally biased region" description="Polar residues" evidence="1">
    <location>
        <begin position="64"/>
        <end position="82"/>
    </location>
</feature>
<gene>
    <name evidence="2" type="ORF">CV019_02805</name>
</gene>
<name>A0A7Z1SAV7_STAHA</name>
<dbReference type="Proteomes" id="UP000238153">
    <property type="component" value="Unassembled WGS sequence"/>
</dbReference>
<feature type="non-terminal residue" evidence="2">
    <location>
        <position position="159"/>
    </location>
</feature>
<sequence>LNNGAATSGDDVITQVGGGYYDPDTMDWDFASGTGTQFEVHYDRIPRFQADWKDARDSRVNPLGGSTNNGGANRTEAPSPNWQCPEEAEPVTYGRSKAYWTDVIDKKNAAIYPANGTLHHAGLLWGYRLLVRDDVFKRSNPVNEDAKRALVFMTDGETA</sequence>
<evidence type="ECO:0000313" key="2">
    <source>
        <dbReference type="EMBL" id="PPJ76634.1"/>
    </source>
</evidence>
<evidence type="ECO:0000313" key="3">
    <source>
        <dbReference type="Proteomes" id="UP000238153"/>
    </source>
</evidence>
<feature type="non-terminal residue" evidence="2">
    <location>
        <position position="1"/>
    </location>
</feature>
<dbReference type="EMBL" id="PGWX01000204">
    <property type="protein sequence ID" value="PPJ76634.1"/>
    <property type="molecule type" value="Genomic_DNA"/>
</dbReference>
<protein>
    <submittedName>
        <fullName evidence="2">Uncharacterized protein</fullName>
    </submittedName>
</protein>